<comment type="caution">
    <text evidence="1">The sequence shown here is derived from an EMBL/GenBank/DDBJ whole genome shotgun (WGS) entry which is preliminary data.</text>
</comment>
<dbReference type="AlphaFoldDB" id="A0A2N7TZF5"/>
<dbReference type="EMBL" id="PNRF01000034">
    <property type="protein sequence ID" value="PMR73574.1"/>
    <property type="molecule type" value="Genomic_DNA"/>
</dbReference>
<reference evidence="1 2" key="1">
    <citation type="submission" date="2018-01" db="EMBL/GenBank/DDBJ databases">
        <title>Halomonas endophytica sp. nov., isolated from storage liquid in the stems of Populus euphratica.</title>
        <authorList>
            <person name="Chen C."/>
        </authorList>
    </citation>
    <scope>NUCLEOTIDE SEQUENCE [LARGE SCALE GENOMIC DNA]</scope>
    <source>
        <strain evidence="1 2">MC28</strain>
    </source>
</reference>
<dbReference type="RefSeq" id="WP_102654531.1">
    <property type="nucleotide sequence ID" value="NZ_PNRF01000034.1"/>
</dbReference>
<organism evidence="1 2">
    <name type="scientific">Billgrantia endophytica</name>
    <dbReference type="NCBI Taxonomy" id="2033802"/>
    <lineage>
        <taxon>Bacteria</taxon>
        <taxon>Pseudomonadati</taxon>
        <taxon>Pseudomonadota</taxon>
        <taxon>Gammaproteobacteria</taxon>
        <taxon>Oceanospirillales</taxon>
        <taxon>Halomonadaceae</taxon>
        <taxon>Billgrantia</taxon>
    </lineage>
</organism>
<sequence>MDIKTLARAVNSESSAYSVGGLQELRTTLKGLKRIPGSAIFSSQTTFDDWAFHHGGRSELQFNIGSEQVGGVAITRYGVAFSFETSRSLPTIDVLVPKVALFNEYIRTNLDLLSGFEMWHFQNGVRSANRMPTPISADLVDGGTFVFLGAYSSSGTVSASEVLSAFDRLLPLYRFVEGGGVPAQTTSKFAFRPGNASKKSRAIGNSTERALSIDLRHNDMQETLYRELCEEFGSSNVGTEIPSGTGGRIDVVSRDEHGYTFYEIKVGCSVQGIIREAVGQLMEYSLWPGAKLPTEIVIVGEPELGESGHAYLKALNKGLPIPLSYKRLIV</sequence>
<accession>A0A2N7TZF5</accession>
<dbReference type="Proteomes" id="UP000235803">
    <property type="component" value="Unassembled WGS sequence"/>
</dbReference>
<dbReference type="OrthoDB" id="6402880at2"/>
<name>A0A2N7TZF5_9GAMM</name>
<keyword evidence="2" id="KW-1185">Reference proteome</keyword>
<gene>
    <name evidence="1" type="ORF">C1H69_16750</name>
</gene>
<evidence type="ECO:0000313" key="1">
    <source>
        <dbReference type="EMBL" id="PMR73574.1"/>
    </source>
</evidence>
<evidence type="ECO:0000313" key="2">
    <source>
        <dbReference type="Proteomes" id="UP000235803"/>
    </source>
</evidence>
<proteinExistence type="predicted"/>
<protein>
    <submittedName>
        <fullName evidence="1">Uncharacterized protein</fullName>
    </submittedName>
</protein>